<keyword evidence="2" id="KW-0812">Transmembrane</keyword>
<feature type="compositionally biased region" description="Polar residues" evidence="1">
    <location>
        <begin position="244"/>
        <end position="263"/>
    </location>
</feature>
<evidence type="ECO:0000256" key="2">
    <source>
        <dbReference type="SAM" id="Phobius"/>
    </source>
</evidence>
<dbReference type="EMBL" id="KZ857416">
    <property type="protein sequence ID" value="RDX47797.1"/>
    <property type="molecule type" value="Genomic_DNA"/>
</dbReference>
<proteinExistence type="predicted"/>
<sequence length="319" mass="32295">MQPQQIDDDDPRVQYSPGWSQDHSPGSFDSSLHGSATPGSTATLTFTGTSVEVHGIVMNTRQHPTMTFTVDGGSTSTYPAPPVGNKNSMLFFSASGLSSDQHRLVITNQDGGGPIALWLDFFIVTPPQGPPPGNPPPGHTHSDPPTSPNSRNTPKSTSTSTSTSQVNPAPTISPADPPSTPSDTSSAPNANSTQSLPVSTSSESSSGSDSDSGSSTASGSQSTTASSKPSSSTSSPRSGSPTSLPDNASSTTPGAFASSTSTLGGDPGTPAVTDTAHAASRPNVGAIVGGVIGALVVLLLLILALFLYRRRLKKRGPSV</sequence>
<dbReference type="AlphaFoldDB" id="A0A371D5I5"/>
<feature type="compositionally biased region" description="Pro residues" evidence="1">
    <location>
        <begin position="127"/>
        <end position="138"/>
    </location>
</feature>
<organism evidence="3 4">
    <name type="scientific">Lentinus brumalis</name>
    <dbReference type="NCBI Taxonomy" id="2498619"/>
    <lineage>
        <taxon>Eukaryota</taxon>
        <taxon>Fungi</taxon>
        <taxon>Dikarya</taxon>
        <taxon>Basidiomycota</taxon>
        <taxon>Agaricomycotina</taxon>
        <taxon>Agaricomycetes</taxon>
        <taxon>Polyporales</taxon>
        <taxon>Polyporaceae</taxon>
        <taxon>Lentinus</taxon>
    </lineage>
</organism>
<feature type="compositionally biased region" description="Low complexity" evidence="1">
    <location>
        <begin position="148"/>
        <end position="174"/>
    </location>
</feature>
<dbReference type="Gene3D" id="2.60.120.260">
    <property type="entry name" value="Galactose-binding domain-like"/>
    <property type="match status" value="1"/>
</dbReference>
<evidence type="ECO:0008006" key="5">
    <source>
        <dbReference type="Google" id="ProtNLM"/>
    </source>
</evidence>
<feature type="region of interest" description="Disordered" evidence="1">
    <location>
        <begin position="1"/>
        <end position="36"/>
    </location>
</feature>
<reference evidence="3 4" key="1">
    <citation type="journal article" date="2018" name="Biotechnol. Biofuels">
        <title>Integrative visual omics of the white-rot fungus Polyporus brumalis exposes the biotechnological potential of its oxidative enzymes for delignifying raw plant biomass.</title>
        <authorList>
            <person name="Miyauchi S."/>
            <person name="Rancon A."/>
            <person name="Drula E."/>
            <person name="Hage H."/>
            <person name="Chaduli D."/>
            <person name="Favel A."/>
            <person name="Grisel S."/>
            <person name="Henrissat B."/>
            <person name="Herpoel-Gimbert I."/>
            <person name="Ruiz-Duenas F.J."/>
            <person name="Chevret D."/>
            <person name="Hainaut M."/>
            <person name="Lin J."/>
            <person name="Wang M."/>
            <person name="Pangilinan J."/>
            <person name="Lipzen A."/>
            <person name="Lesage-Meessen L."/>
            <person name="Navarro D."/>
            <person name="Riley R."/>
            <person name="Grigoriev I.V."/>
            <person name="Zhou S."/>
            <person name="Raouche S."/>
            <person name="Rosso M.N."/>
        </authorList>
    </citation>
    <scope>NUCLEOTIDE SEQUENCE [LARGE SCALE GENOMIC DNA]</scope>
    <source>
        <strain evidence="3 4">BRFM 1820</strain>
    </source>
</reference>
<keyword evidence="4" id="KW-1185">Reference proteome</keyword>
<feature type="compositionally biased region" description="Low complexity" evidence="1">
    <location>
        <begin position="181"/>
        <end position="243"/>
    </location>
</feature>
<keyword evidence="2" id="KW-0472">Membrane</keyword>
<name>A0A371D5I5_9APHY</name>
<dbReference type="STRING" id="139420.A0A371D5I5"/>
<protein>
    <recommendedName>
        <fullName evidence="5">Mid2 domain-containing protein</fullName>
    </recommendedName>
</protein>
<feature type="region of interest" description="Disordered" evidence="1">
    <location>
        <begin position="126"/>
        <end position="275"/>
    </location>
</feature>
<keyword evidence="2" id="KW-1133">Transmembrane helix</keyword>
<feature type="compositionally biased region" description="Acidic residues" evidence="1">
    <location>
        <begin position="1"/>
        <end position="10"/>
    </location>
</feature>
<dbReference type="Proteomes" id="UP000256964">
    <property type="component" value="Unassembled WGS sequence"/>
</dbReference>
<gene>
    <name evidence="3" type="ORF">OH76DRAFT_717564</name>
</gene>
<accession>A0A371D5I5</accession>
<evidence type="ECO:0000256" key="1">
    <source>
        <dbReference type="SAM" id="MobiDB-lite"/>
    </source>
</evidence>
<evidence type="ECO:0000313" key="3">
    <source>
        <dbReference type="EMBL" id="RDX47797.1"/>
    </source>
</evidence>
<evidence type="ECO:0000313" key="4">
    <source>
        <dbReference type="Proteomes" id="UP000256964"/>
    </source>
</evidence>
<dbReference type="OrthoDB" id="2757989at2759"/>
<feature type="transmembrane region" description="Helical" evidence="2">
    <location>
        <begin position="284"/>
        <end position="308"/>
    </location>
</feature>
<feature type="compositionally biased region" description="Polar residues" evidence="1">
    <location>
        <begin position="17"/>
        <end position="36"/>
    </location>
</feature>